<dbReference type="Proteomes" id="UP001164286">
    <property type="component" value="Unassembled WGS sequence"/>
</dbReference>
<accession>A0AA38LUM9</accession>
<protein>
    <submittedName>
        <fullName evidence="1">Uncharacterized protein</fullName>
    </submittedName>
</protein>
<dbReference type="AlphaFoldDB" id="A0AA38LUM9"/>
<reference evidence="1" key="1">
    <citation type="journal article" date="2022" name="G3 (Bethesda)">
        <title>High quality genome of the basidiomycete yeast Dioszegia hungarica PDD-24b-2 isolated from cloud water.</title>
        <authorList>
            <person name="Jarrige D."/>
            <person name="Haridas S."/>
            <person name="Bleykasten-Grosshans C."/>
            <person name="Joly M."/>
            <person name="Nadalig T."/>
            <person name="Sancelme M."/>
            <person name="Vuilleumier S."/>
            <person name="Grigoriev I.V."/>
            <person name="Amato P."/>
            <person name="Bringel F."/>
        </authorList>
    </citation>
    <scope>NUCLEOTIDE SEQUENCE</scope>
    <source>
        <strain evidence="1">PDD-24b-2</strain>
    </source>
</reference>
<gene>
    <name evidence="1" type="ORF">MKK02DRAFT_38737</name>
</gene>
<organism evidence="1 2">
    <name type="scientific">Dioszegia hungarica</name>
    <dbReference type="NCBI Taxonomy" id="4972"/>
    <lineage>
        <taxon>Eukaryota</taxon>
        <taxon>Fungi</taxon>
        <taxon>Dikarya</taxon>
        <taxon>Basidiomycota</taxon>
        <taxon>Agaricomycotina</taxon>
        <taxon>Tremellomycetes</taxon>
        <taxon>Tremellales</taxon>
        <taxon>Bulleribasidiaceae</taxon>
        <taxon>Dioszegia</taxon>
    </lineage>
</organism>
<evidence type="ECO:0000313" key="2">
    <source>
        <dbReference type="Proteomes" id="UP001164286"/>
    </source>
</evidence>
<dbReference type="EMBL" id="JAKWFO010000008">
    <property type="protein sequence ID" value="KAI9634066.1"/>
    <property type="molecule type" value="Genomic_DNA"/>
</dbReference>
<evidence type="ECO:0000313" key="1">
    <source>
        <dbReference type="EMBL" id="KAI9634066.1"/>
    </source>
</evidence>
<comment type="caution">
    <text evidence="1">The sequence shown here is derived from an EMBL/GenBank/DDBJ whole genome shotgun (WGS) entry which is preliminary data.</text>
</comment>
<proteinExistence type="predicted"/>
<name>A0AA38LUM9_9TREE</name>
<keyword evidence="2" id="KW-1185">Reference proteome</keyword>
<sequence length="139" mass="15141">MSGPMCGGGLHATTALGTASKVFLSNQPKSLPHTFTLPPLRQHFNKTPNPAASNKLIDLPGTEFLGTEEEITVIAAALMWRVRKWIIKRRGEVVGRLAGKIEPPFTAYSIDQMLKDVGAMMEELLVKTLVQETVVVGKT</sequence>
<dbReference type="GeneID" id="77729459"/>
<dbReference type="RefSeq" id="XP_052943843.1">
    <property type="nucleotide sequence ID" value="XM_053090254.1"/>
</dbReference>